<comment type="subcellular location">
    <subcellularLocation>
        <location evidence="12">Cell membrane</location>
        <topology evidence="12">Peripheral membrane protein</topology>
    </subcellularLocation>
    <subcellularLocation>
        <location evidence="1">Membrane</location>
    </subcellularLocation>
</comment>
<dbReference type="InterPro" id="IPR036121">
    <property type="entry name" value="ATPase_F1/V1/A1_a/bsu_N_sf"/>
</dbReference>
<evidence type="ECO:0000313" key="15">
    <source>
        <dbReference type="Proteomes" id="UP000004728"/>
    </source>
</evidence>
<gene>
    <name evidence="12" type="primary">atpD</name>
    <name evidence="14" type="ORF">Y88_0540</name>
</gene>
<dbReference type="AlphaFoldDB" id="F1ZAA8"/>
<dbReference type="SUPFAM" id="SSF52540">
    <property type="entry name" value="P-loop containing nucleoside triphosphate hydrolases"/>
    <property type="match status" value="1"/>
</dbReference>
<comment type="function">
    <text evidence="12">Produces ATP from ADP in the presence of a proton gradient across the membrane. The catalytic sites are hosted primarily by the beta subunits.</text>
</comment>
<keyword evidence="12" id="KW-1003">Cell membrane</keyword>
<keyword evidence="4 12" id="KW-0547">Nucleotide-binding</keyword>
<evidence type="ECO:0000256" key="10">
    <source>
        <dbReference type="ARBA" id="ARBA00023196"/>
    </source>
</evidence>
<evidence type="ECO:0000256" key="8">
    <source>
        <dbReference type="ARBA" id="ARBA00023065"/>
    </source>
</evidence>
<dbReference type="Gene3D" id="1.10.1140.10">
    <property type="entry name" value="Bovine Mitochondrial F1-atpase, Atp Synthase Beta Chain, Chain D, domain 3"/>
    <property type="match status" value="1"/>
</dbReference>
<dbReference type="Pfam" id="PF22919">
    <property type="entry name" value="ATP-synt_VA_C"/>
    <property type="match status" value="1"/>
</dbReference>
<dbReference type="SMART" id="SM00382">
    <property type="entry name" value="AAA"/>
    <property type="match status" value="1"/>
</dbReference>
<dbReference type="NCBIfam" id="TIGR01039">
    <property type="entry name" value="atpD"/>
    <property type="match status" value="1"/>
</dbReference>
<keyword evidence="15" id="KW-1185">Reference proteome</keyword>
<dbReference type="InterPro" id="IPR055190">
    <property type="entry name" value="ATP-synt_VA_C"/>
</dbReference>
<dbReference type="InterPro" id="IPR027417">
    <property type="entry name" value="P-loop_NTPase"/>
</dbReference>
<dbReference type="HOGENOM" id="CLU_022398_0_2_5"/>
<evidence type="ECO:0000256" key="5">
    <source>
        <dbReference type="ARBA" id="ARBA00022781"/>
    </source>
</evidence>
<feature type="binding site" evidence="12">
    <location>
        <begin position="162"/>
        <end position="169"/>
    </location>
    <ligand>
        <name>ATP</name>
        <dbReference type="ChEBI" id="CHEBI:30616"/>
    </ligand>
</feature>
<keyword evidence="10 12" id="KW-0139">CF(1)</keyword>
<dbReference type="Pfam" id="PF02874">
    <property type="entry name" value="ATP-synt_ab_N"/>
    <property type="match status" value="1"/>
</dbReference>
<dbReference type="InterPro" id="IPR004100">
    <property type="entry name" value="ATPase_F1/V1/A1_a/bsu_N"/>
</dbReference>
<dbReference type="PANTHER" id="PTHR15184:SF71">
    <property type="entry name" value="ATP SYNTHASE SUBUNIT BETA, MITOCHONDRIAL"/>
    <property type="match status" value="1"/>
</dbReference>
<dbReference type="InterPro" id="IPR050053">
    <property type="entry name" value="ATPase_alpha/beta_chains"/>
</dbReference>
<dbReference type="GO" id="GO:0046933">
    <property type="term" value="F:proton-transporting ATP synthase activity, rotational mechanism"/>
    <property type="evidence" value="ECO:0007669"/>
    <property type="project" value="UniProtKB-UniRule"/>
</dbReference>
<dbReference type="OrthoDB" id="9801639at2"/>
<dbReference type="SUPFAM" id="SSF50615">
    <property type="entry name" value="N-terminal domain of alpha and beta subunits of F1 ATP synthase"/>
    <property type="match status" value="1"/>
</dbReference>
<evidence type="ECO:0000313" key="14">
    <source>
        <dbReference type="EMBL" id="EGD58484.1"/>
    </source>
</evidence>
<evidence type="ECO:0000256" key="11">
    <source>
        <dbReference type="ARBA" id="ARBA00023310"/>
    </source>
</evidence>
<dbReference type="Proteomes" id="UP000004728">
    <property type="component" value="Unassembled WGS sequence"/>
</dbReference>
<evidence type="ECO:0000256" key="6">
    <source>
        <dbReference type="ARBA" id="ARBA00022840"/>
    </source>
</evidence>
<dbReference type="InParanoid" id="F1ZAA8"/>
<evidence type="ECO:0000256" key="12">
    <source>
        <dbReference type="HAMAP-Rule" id="MF_01347"/>
    </source>
</evidence>
<dbReference type="Gene3D" id="3.40.50.300">
    <property type="entry name" value="P-loop containing nucleotide triphosphate hydrolases"/>
    <property type="match status" value="1"/>
</dbReference>
<keyword evidence="5 12" id="KW-0375">Hydrogen ion transport</keyword>
<keyword evidence="9 12" id="KW-0472">Membrane</keyword>
<protein>
    <recommendedName>
        <fullName evidence="12">ATP synthase subunit beta</fullName>
        <ecNumber evidence="12">7.1.2.2</ecNumber>
    </recommendedName>
    <alternativeName>
        <fullName evidence="12">ATP synthase F1 sector subunit beta</fullName>
    </alternativeName>
    <alternativeName>
        <fullName evidence="12">F-ATPase subunit beta</fullName>
    </alternativeName>
</protein>
<dbReference type="EC" id="7.1.2.2" evidence="12"/>
<dbReference type="EMBL" id="AEWJ01000041">
    <property type="protein sequence ID" value="EGD58484.1"/>
    <property type="molecule type" value="Genomic_DNA"/>
</dbReference>
<evidence type="ECO:0000256" key="1">
    <source>
        <dbReference type="ARBA" id="ARBA00004370"/>
    </source>
</evidence>
<reference evidence="14 15" key="1">
    <citation type="journal article" date="2012" name="J. Bacteriol.">
        <title>Draft Genome Sequence of Novosphingobium nitrogenifigens Y88T.</title>
        <authorList>
            <person name="Strabala T.J."/>
            <person name="Macdonald L."/>
            <person name="Liu V."/>
            <person name="Smit A.M."/>
        </authorList>
    </citation>
    <scope>NUCLEOTIDE SEQUENCE [LARGE SCALE GENOMIC DNA]</scope>
    <source>
        <strain evidence="14 15">DSM 19370</strain>
    </source>
</reference>
<evidence type="ECO:0000256" key="7">
    <source>
        <dbReference type="ARBA" id="ARBA00022967"/>
    </source>
</evidence>
<dbReference type="GO" id="GO:0005524">
    <property type="term" value="F:ATP binding"/>
    <property type="evidence" value="ECO:0007669"/>
    <property type="project" value="UniProtKB-UniRule"/>
</dbReference>
<dbReference type="InterPro" id="IPR005722">
    <property type="entry name" value="ATP_synth_F1_bsu"/>
</dbReference>
<sequence>MNATQSNADTLSHGLVSAVRGAVLDVAFAQGSLPAINEALHIALADGRVLVAETQAHLDPTQVRALALGPTAGLRRGTVALATGAPITVPVGDTVLGRLLDVTGTVGDHGADLPGDTPRWPIHRAAPPLSAQTGTSDLFMTGIKVIDLLTPLAQGGKAAMFGGAGVGKTVLVMELIHAMVAGYDGISVFAGVGERSREGHEMLLDMRGSGVLDRTVLVYGQMNEPPGARWRVPMSALTIAEWFRDEARRNVLLLMDNVFRFVQAGAEVSGLLGRLPSRVGYQPTLASEVAALEERIASVGGASVTAIQAVYVPADDFTDPAVTTIAAHADSMVVLSRAMAAEGIYPAVDPIASSSVLLDPLVVGEEHATTALEVRRAIEHYRELEDVIALLGMEELGAEDRRIVGRARRLQRFLTQPFTVTEGLTGTPGRSVKLADTIAGCRAILDGECDDWAEASLYMIGTLDEGRAKEAAAKKAAA</sequence>
<keyword evidence="3 12" id="KW-0813">Transport</keyword>
<dbReference type="STRING" id="983920.Y88_0540"/>
<dbReference type="Pfam" id="PF00006">
    <property type="entry name" value="ATP-synt_ab"/>
    <property type="match status" value="1"/>
</dbReference>
<dbReference type="CDD" id="cd18110">
    <property type="entry name" value="ATP-synt_F1_beta_C"/>
    <property type="match status" value="1"/>
</dbReference>
<evidence type="ECO:0000256" key="2">
    <source>
        <dbReference type="ARBA" id="ARBA00008936"/>
    </source>
</evidence>
<dbReference type="InterPro" id="IPR000194">
    <property type="entry name" value="ATPase_F1/V1/A1_a/bsu_nucl-bd"/>
</dbReference>
<evidence type="ECO:0000256" key="4">
    <source>
        <dbReference type="ARBA" id="ARBA00022741"/>
    </source>
</evidence>
<dbReference type="SUPFAM" id="SSF47917">
    <property type="entry name" value="C-terminal domain of alpha and beta subunits of F1 ATP synthase"/>
    <property type="match status" value="1"/>
</dbReference>
<dbReference type="GO" id="GO:0045259">
    <property type="term" value="C:proton-transporting ATP synthase complex"/>
    <property type="evidence" value="ECO:0007669"/>
    <property type="project" value="UniProtKB-KW"/>
</dbReference>
<keyword evidence="6 12" id="KW-0067">ATP-binding</keyword>
<comment type="caution">
    <text evidence="14">The sequence shown here is derived from an EMBL/GenBank/DDBJ whole genome shotgun (WGS) entry which is preliminary data.</text>
</comment>
<name>F1ZAA8_9SPHN</name>
<dbReference type="Gene3D" id="2.40.10.170">
    <property type="match status" value="1"/>
</dbReference>
<comment type="similarity">
    <text evidence="2 12">Belongs to the ATPase alpha/beta chains family.</text>
</comment>
<dbReference type="eggNOG" id="COG0055">
    <property type="taxonomic scope" value="Bacteria"/>
</dbReference>
<dbReference type="HAMAP" id="MF_01347">
    <property type="entry name" value="ATP_synth_beta_bact"/>
    <property type="match status" value="1"/>
</dbReference>
<evidence type="ECO:0000259" key="13">
    <source>
        <dbReference type="SMART" id="SM00382"/>
    </source>
</evidence>
<comment type="catalytic activity">
    <reaction evidence="12">
        <text>ATP + H2O + 4 H(+)(in) = ADP + phosphate + 5 H(+)(out)</text>
        <dbReference type="Rhea" id="RHEA:57720"/>
        <dbReference type="ChEBI" id="CHEBI:15377"/>
        <dbReference type="ChEBI" id="CHEBI:15378"/>
        <dbReference type="ChEBI" id="CHEBI:30616"/>
        <dbReference type="ChEBI" id="CHEBI:43474"/>
        <dbReference type="ChEBI" id="CHEBI:456216"/>
        <dbReference type="EC" id="7.1.2.2"/>
    </reaction>
</comment>
<feature type="domain" description="AAA+ ATPase" evidence="13">
    <location>
        <begin position="154"/>
        <end position="337"/>
    </location>
</feature>
<dbReference type="CDD" id="cd18115">
    <property type="entry name" value="ATP-synt_F1_beta_N"/>
    <property type="match status" value="1"/>
</dbReference>
<dbReference type="PANTHER" id="PTHR15184">
    <property type="entry name" value="ATP SYNTHASE"/>
    <property type="match status" value="1"/>
</dbReference>
<evidence type="ECO:0000256" key="9">
    <source>
        <dbReference type="ARBA" id="ARBA00023136"/>
    </source>
</evidence>
<dbReference type="InterPro" id="IPR020003">
    <property type="entry name" value="ATPase_a/bsu_AS"/>
</dbReference>
<dbReference type="InterPro" id="IPR003593">
    <property type="entry name" value="AAA+_ATPase"/>
</dbReference>
<proteinExistence type="inferred from homology"/>
<keyword evidence="7 12" id="KW-1278">Translocase</keyword>
<dbReference type="GO" id="GO:0005886">
    <property type="term" value="C:plasma membrane"/>
    <property type="evidence" value="ECO:0007669"/>
    <property type="project" value="UniProtKB-SubCell"/>
</dbReference>
<dbReference type="PROSITE" id="PS00152">
    <property type="entry name" value="ATPASE_ALPHA_BETA"/>
    <property type="match status" value="1"/>
</dbReference>
<accession>F1ZAA8</accession>
<organism evidence="14 15">
    <name type="scientific">Novosphingobium nitrogenifigens DSM 19370</name>
    <dbReference type="NCBI Taxonomy" id="983920"/>
    <lineage>
        <taxon>Bacteria</taxon>
        <taxon>Pseudomonadati</taxon>
        <taxon>Pseudomonadota</taxon>
        <taxon>Alphaproteobacteria</taxon>
        <taxon>Sphingomonadales</taxon>
        <taxon>Sphingomonadaceae</taxon>
        <taxon>Novosphingobium</taxon>
    </lineage>
</organism>
<keyword evidence="11 12" id="KW-0066">ATP synthesis</keyword>
<keyword evidence="8 12" id="KW-0406">Ion transport</keyword>
<evidence type="ECO:0000256" key="3">
    <source>
        <dbReference type="ARBA" id="ARBA00022448"/>
    </source>
</evidence>
<dbReference type="InterPro" id="IPR024034">
    <property type="entry name" value="ATPase_F1/V1_b/a_C"/>
</dbReference>
<dbReference type="CDD" id="cd01133">
    <property type="entry name" value="F1-ATPase_beta_CD"/>
    <property type="match status" value="1"/>
</dbReference>
<dbReference type="RefSeq" id="WP_008066727.1">
    <property type="nucleotide sequence ID" value="NZ_AQWK01000002.1"/>
</dbReference>